<feature type="compositionally biased region" description="Low complexity" evidence="1">
    <location>
        <begin position="60"/>
        <end position="76"/>
    </location>
</feature>
<dbReference type="Proteomes" id="UP000024635">
    <property type="component" value="Unassembled WGS sequence"/>
</dbReference>
<comment type="caution">
    <text evidence="2">The sequence shown here is derived from an EMBL/GenBank/DDBJ whole genome shotgun (WGS) entry which is preliminary data.</text>
</comment>
<name>A0A016VG61_9BILA</name>
<evidence type="ECO:0000313" key="2">
    <source>
        <dbReference type="EMBL" id="EYC26405.1"/>
    </source>
</evidence>
<dbReference type="AlphaFoldDB" id="A0A016VG61"/>
<feature type="compositionally biased region" description="Polar residues" evidence="1">
    <location>
        <begin position="90"/>
        <end position="117"/>
    </location>
</feature>
<feature type="region of interest" description="Disordered" evidence="1">
    <location>
        <begin position="36"/>
        <end position="117"/>
    </location>
</feature>
<organism evidence="2 3">
    <name type="scientific">Ancylostoma ceylanicum</name>
    <dbReference type="NCBI Taxonomy" id="53326"/>
    <lineage>
        <taxon>Eukaryota</taxon>
        <taxon>Metazoa</taxon>
        <taxon>Ecdysozoa</taxon>
        <taxon>Nematoda</taxon>
        <taxon>Chromadorea</taxon>
        <taxon>Rhabditida</taxon>
        <taxon>Rhabditina</taxon>
        <taxon>Rhabditomorpha</taxon>
        <taxon>Strongyloidea</taxon>
        <taxon>Ancylostomatidae</taxon>
        <taxon>Ancylostomatinae</taxon>
        <taxon>Ancylostoma</taxon>
    </lineage>
</organism>
<evidence type="ECO:0000313" key="3">
    <source>
        <dbReference type="Proteomes" id="UP000024635"/>
    </source>
</evidence>
<gene>
    <name evidence="2" type="primary">Acey_s0010.g1138</name>
    <name evidence="2" type="ORF">Y032_0010g1138</name>
</gene>
<evidence type="ECO:0000256" key="1">
    <source>
        <dbReference type="SAM" id="MobiDB-lite"/>
    </source>
</evidence>
<feature type="region of interest" description="Disordered" evidence="1">
    <location>
        <begin position="1"/>
        <end position="22"/>
    </location>
</feature>
<reference evidence="3" key="1">
    <citation type="journal article" date="2015" name="Nat. Genet.">
        <title>The genome and transcriptome of the zoonotic hookworm Ancylostoma ceylanicum identify infection-specific gene families.</title>
        <authorList>
            <person name="Schwarz E.M."/>
            <person name="Hu Y."/>
            <person name="Antoshechkin I."/>
            <person name="Miller M.M."/>
            <person name="Sternberg P.W."/>
            <person name="Aroian R.V."/>
        </authorList>
    </citation>
    <scope>NUCLEOTIDE SEQUENCE</scope>
    <source>
        <strain evidence="3">HY135</strain>
    </source>
</reference>
<sequence>MPKGEGQNGAQGAPQGIGAPQRMQIAGMVMQMLSQLLLGGGPPNGTSSGQQGQAGGSQGGAIPQQMQFLQMLLPLLMGGGAPGQQPNLPPSGNSQNGQNGASQGTPAKNAVTQRTVV</sequence>
<keyword evidence="3" id="KW-1185">Reference proteome</keyword>
<proteinExistence type="predicted"/>
<accession>A0A016VG61</accession>
<protein>
    <submittedName>
        <fullName evidence="2">Uncharacterized protein</fullName>
    </submittedName>
</protein>
<dbReference type="EMBL" id="JARK01001346">
    <property type="protein sequence ID" value="EYC26405.1"/>
    <property type="molecule type" value="Genomic_DNA"/>
</dbReference>